<evidence type="ECO:0000259" key="2">
    <source>
        <dbReference type="SMART" id="SM00731"/>
    </source>
</evidence>
<feature type="compositionally biased region" description="Acidic residues" evidence="1">
    <location>
        <begin position="168"/>
        <end position="179"/>
    </location>
</feature>
<feature type="compositionally biased region" description="Low complexity" evidence="1">
    <location>
        <begin position="127"/>
        <end position="144"/>
    </location>
</feature>
<feature type="region of interest" description="Disordered" evidence="1">
    <location>
        <begin position="167"/>
        <end position="215"/>
    </location>
</feature>
<evidence type="ECO:0000313" key="4">
    <source>
        <dbReference type="Proteomes" id="UP000663852"/>
    </source>
</evidence>
<organism evidence="3 4">
    <name type="scientific">Adineta ricciae</name>
    <name type="common">Rotifer</name>
    <dbReference type="NCBI Taxonomy" id="249248"/>
    <lineage>
        <taxon>Eukaryota</taxon>
        <taxon>Metazoa</taxon>
        <taxon>Spiralia</taxon>
        <taxon>Gnathifera</taxon>
        <taxon>Rotifera</taxon>
        <taxon>Eurotatoria</taxon>
        <taxon>Bdelloidea</taxon>
        <taxon>Adinetida</taxon>
        <taxon>Adinetidae</taxon>
        <taxon>Adineta</taxon>
    </lineage>
</organism>
<dbReference type="Pfam" id="PF10263">
    <property type="entry name" value="SprT-like"/>
    <property type="match status" value="1"/>
</dbReference>
<feature type="region of interest" description="Disordered" evidence="1">
    <location>
        <begin position="121"/>
        <end position="144"/>
    </location>
</feature>
<dbReference type="Gene3D" id="1.10.30.10">
    <property type="entry name" value="High mobility group box domain"/>
    <property type="match status" value="1"/>
</dbReference>
<dbReference type="AlphaFoldDB" id="A0A815KRV7"/>
<dbReference type="InterPro" id="IPR036910">
    <property type="entry name" value="HMG_box_dom_sf"/>
</dbReference>
<comment type="caution">
    <text evidence="3">The sequence shown here is derived from an EMBL/GenBank/DDBJ whole genome shotgun (WGS) entry which is preliminary data.</text>
</comment>
<sequence length="861" mass="99208">MSKSSSDETPDLSLEEETLDSYSLVFDKVKQNFSTSSEVSFAKHILSPIDQNQTIIKETAPKFNPFLLLFVQDDEVLNSNEINHIPSLNIKSNEHVSIGQGLLVEESIAVFDQDQIKSSKPIKTRLPTNESTSTNNCSPTSPCSPNSNSYTFYNIFSDFKTTMTPDVVPEEDEETEEEENKSSPPPSTPPSAVFYLEDDHPHHSQPSSSSSPHWPSLILNRFRHANHHHGIIKQNSVNENQMSVTKLRKTDSIDSSFPKHRFLKRSQTINHTDSLADKKCTNDDFPELSLPTQNNIVKKHRSFVSMLHLFHHQHQTSASKKHPDRSNSTGTLDIEKVAVNSNDFSQSKVVKQKTLLSTSFDEHNSPVKKSPSTPILPKLASFFHRHHLSEQHKYRVGNLKARLHHRRNSPPLTNTAPKFQCQISNELIEEIKKLEDEQCIDQDYMQYPRPAKPVVMKRVHTWHNSFDLRPVDQNSLKSQRTIRKSDEENDEAFEKFLQEHRTSKKEEKSPVAEKRRKRNSLKNFICDSSSSSEEEEEDPTGFYRKVNRIIDKDLSWRQEDDYETSDGSSASSSSSSSSSYDDEEDDEEENEIRSRKTKKIAVTFLESLSNYVPFEDKHTDAKQYFTKTGFKNKNKRQELADKLFSMFDRDVFSSKLSENVTTVWSGRLTATAGHCTTRRTSQTAIITLSNKVCDSPERCRDTLLHEMCHAAVSLIDGKMNEGHGPLWRKWTRKAEQHYPYLPAISVKHTYDIAYKFVYRCTKCQYEVQRHSKSLDIEMDFCGKCMGKFELLVNNTKTNEVQTPKKTLTRYNLFIKEHFQTMKQAQPHLSTPQLMKHLSQEYKKSLQQQPEIDLPDFEKLKI</sequence>
<accession>A0A815KRV7</accession>
<dbReference type="SMART" id="SM00731">
    <property type="entry name" value="SprT"/>
    <property type="match status" value="1"/>
</dbReference>
<dbReference type="EMBL" id="CAJNOJ010000320">
    <property type="protein sequence ID" value="CAF1396910.1"/>
    <property type="molecule type" value="Genomic_DNA"/>
</dbReference>
<proteinExistence type="predicted"/>
<dbReference type="PANTHER" id="PTHR23099:SF0">
    <property type="entry name" value="GERM CELL NUCLEAR ACIDIC PROTEIN"/>
    <property type="match status" value="1"/>
</dbReference>
<feature type="region of interest" description="Disordered" evidence="1">
    <location>
        <begin position="557"/>
        <end position="594"/>
    </location>
</feature>
<dbReference type="OrthoDB" id="20772at2759"/>
<reference evidence="3" key="1">
    <citation type="submission" date="2021-02" db="EMBL/GenBank/DDBJ databases">
        <authorList>
            <person name="Nowell W R."/>
        </authorList>
    </citation>
    <scope>NUCLEOTIDE SEQUENCE</scope>
</reference>
<dbReference type="SUPFAM" id="SSF47095">
    <property type="entry name" value="HMG-box"/>
    <property type="match status" value="1"/>
</dbReference>
<dbReference type="GO" id="GO:0006974">
    <property type="term" value="P:DNA damage response"/>
    <property type="evidence" value="ECO:0007669"/>
    <property type="project" value="UniProtKB-ARBA"/>
</dbReference>
<dbReference type="Proteomes" id="UP000663852">
    <property type="component" value="Unassembled WGS sequence"/>
</dbReference>
<gene>
    <name evidence="3" type="ORF">EDS130_LOCUS35790</name>
</gene>
<dbReference type="InterPro" id="IPR006640">
    <property type="entry name" value="SprT-like_domain"/>
</dbReference>
<feature type="compositionally biased region" description="Low complexity" evidence="1">
    <location>
        <begin position="565"/>
        <end position="579"/>
    </location>
</feature>
<feature type="compositionally biased region" description="Low complexity" evidence="1">
    <location>
        <begin position="204"/>
        <end position="215"/>
    </location>
</feature>
<dbReference type="PANTHER" id="PTHR23099">
    <property type="entry name" value="TRANSCRIPTIONAL REGULATOR"/>
    <property type="match status" value="1"/>
</dbReference>
<evidence type="ECO:0000256" key="1">
    <source>
        <dbReference type="SAM" id="MobiDB-lite"/>
    </source>
</evidence>
<evidence type="ECO:0000313" key="3">
    <source>
        <dbReference type="EMBL" id="CAF1396910.1"/>
    </source>
</evidence>
<dbReference type="GO" id="GO:0005634">
    <property type="term" value="C:nucleus"/>
    <property type="evidence" value="ECO:0007669"/>
    <property type="project" value="TreeGrafter"/>
</dbReference>
<feature type="domain" description="SprT-like" evidence="2">
    <location>
        <begin position="637"/>
        <end position="791"/>
    </location>
</feature>
<feature type="compositionally biased region" description="Acidic residues" evidence="1">
    <location>
        <begin position="580"/>
        <end position="590"/>
    </location>
</feature>
<protein>
    <recommendedName>
        <fullName evidence="2">SprT-like domain-containing protein</fullName>
    </recommendedName>
</protein>
<name>A0A815KRV7_ADIRI</name>